<evidence type="ECO:0000313" key="2">
    <source>
        <dbReference type="EMBL" id="EEO27008.2"/>
    </source>
</evidence>
<sequence length="260" mass="29001">MAIGLIIIGDEIMSGKRSDQHFPNVVQILKERGLGLDWARYVGDEPERIVSVLRETFSGSDIVFCCGGIGSTPDDHTRQCASIALGKPLELHPEARIKIIERMVETAKDPSRVDVDSPDNVRRLKMGEYPAGSRIIPNPVNRIPGFSYGTHYFVPGFPQMAKAMISWALDTYHRPLFHQTEYAEKSVVVYGAVEAKMTPLMEKIEALCPAVRVFSLPHMGNTRLSNYVEMGVKGKPENLEQPFRMLIAGLDEIGAKYQLN</sequence>
<dbReference type="HOGENOM" id="CLU_030805_0_1_4"/>
<accession>C3X1C2</accession>
<feature type="domain" description="MoaB/Mog" evidence="1">
    <location>
        <begin position="4"/>
        <end position="176"/>
    </location>
</feature>
<proteinExistence type="predicted"/>
<dbReference type="SMART" id="SM00852">
    <property type="entry name" value="MoCF_biosynth"/>
    <property type="match status" value="1"/>
</dbReference>
<comment type="caution">
    <text evidence="2">The sequence shown here is derived from an EMBL/GenBank/DDBJ whole genome shotgun (WGS) entry which is preliminary data.</text>
</comment>
<dbReference type="CDD" id="cd00885">
    <property type="entry name" value="cinA"/>
    <property type="match status" value="1"/>
</dbReference>
<dbReference type="InterPro" id="IPR050101">
    <property type="entry name" value="CinA"/>
</dbReference>
<protein>
    <recommendedName>
        <fullName evidence="1">MoaB/Mog domain-containing protein</fullName>
    </recommendedName>
</protein>
<dbReference type="InterPro" id="IPR001453">
    <property type="entry name" value="MoaB/Mog_dom"/>
</dbReference>
<organism evidence="2 3">
    <name type="scientific">Oxalobacter paraformigenes</name>
    <dbReference type="NCBI Taxonomy" id="556268"/>
    <lineage>
        <taxon>Bacteria</taxon>
        <taxon>Pseudomonadati</taxon>
        <taxon>Pseudomonadota</taxon>
        <taxon>Betaproteobacteria</taxon>
        <taxon>Burkholderiales</taxon>
        <taxon>Oxalobacteraceae</taxon>
        <taxon>Oxalobacter</taxon>
    </lineage>
</organism>
<reference evidence="2" key="1">
    <citation type="submission" date="2011-10" db="EMBL/GenBank/DDBJ databases">
        <title>The Genome Sequence of Oxalobacter formigenes HOxBLS.</title>
        <authorList>
            <consortium name="The Broad Institute Genome Sequencing Platform"/>
            <person name="Earl A."/>
            <person name="Ward D."/>
            <person name="Feldgarden M."/>
            <person name="Gevers D."/>
            <person name="Allison M.J."/>
            <person name="Humphrey S."/>
            <person name="Young S.K."/>
            <person name="Zeng Q."/>
            <person name="Gargeya S."/>
            <person name="Fitzgerald M."/>
            <person name="Haas B."/>
            <person name="Abouelleil A."/>
            <person name="Alvarado L."/>
            <person name="Arachchi H.M."/>
            <person name="Berlin A."/>
            <person name="Brown A."/>
            <person name="Chapman S.B."/>
            <person name="Chen Z."/>
            <person name="Dunbar C."/>
            <person name="Freedman E."/>
            <person name="Gearin G."/>
            <person name="Goldberg J."/>
            <person name="Griggs A."/>
            <person name="Gujja S."/>
            <person name="Heiman D."/>
            <person name="Howarth C."/>
            <person name="Larson L."/>
            <person name="Lui A."/>
            <person name="MacDonald P.J.P."/>
            <person name="Montmayeur A."/>
            <person name="Murphy C."/>
            <person name="Neiman D."/>
            <person name="Pearson M."/>
            <person name="Priest M."/>
            <person name="Roberts A."/>
            <person name="Saif S."/>
            <person name="Shea T."/>
            <person name="Shenoy N."/>
            <person name="Sisk P."/>
            <person name="Stolte C."/>
            <person name="Sykes S."/>
            <person name="Wortman J."/>
            <person name="Nusbaum C."/>
            <person name="Birren B."/>
        </authorList>
    </citation>
    <scope>NUCLEOTIDE SEQUENCE [LARGE SCALE GENOMIC DNA]</scope>
    <source>
        <strain evidence="2">HOxBLS</strain>
    </source>
</reference>
<dbReference type="InterPro" id="IPR036425">
    <property type="entry name" value="MoaB/Mog-like_dom_sf"/>
</dbReference>
<evidence type="ECO:0000259" key="1">
    <source>
        <dbReference type="SMART" id="SM00852"/>
    </source>
</evidence>
<dbReference type="SUPFAM" id="SSF53218">
    <property type="entry name" value="Molybdenum cofactor biosynthesis proteins"/>
    <property type="match status" value="1"/>
</dbReference>
<gene>
    <name evidence="2" type="ORF">OFAG_00161</name>
</gene>
<dbReference type="AlphaFoldDB" id="C3X1C2"/>
<dbReference type="RefSeq" id="WP_020995328.1">
    <property type="nucleotide sequence ID" value="NZ_CABMNL010000001.1"/>
</dbReference>
<dbReference type="Proteomes" id="UP000003973">
    <property type="component" value="Unassembled WGS sequence"/>
</dbReference>
<dbReference type="PANTHER" id="PTHR13939">
    <property type="entry name" value="NICOTINAMIDE-NUCLEOTIDE AMIDOHYDROLASE PNCC"/>
    <property type="match status" value="1"/>
</dbReference>
<dbReference type="Pfam" id="PF00994">
    <property type="entry name" value="MoCF_biosynth"/>
    <property type="match status" value="1"/>
</dbReference>
<dbReference type="EMBL" id="ACDP02000029">
    <property type="protein sequence ID" value="EEO27008.2"/>
    <property type="molecule type" value="Genomic_DNA"/>
</dbReference>
<dbReference type="PANTHER" id="PTHR13939:SF0">
    <property type="entry name" value="NMN AMIDOHYDROLASE-LIKE PROTEIN YFAY"/>
    <property type="match status" value="1"/>
</dbReference>
<keyword evidence="3" id="KW-1185">Reference proteome</keyword>
<name>C3X1C2_9BURK</name>
<dbReference type="eggNOG" id="COG1058">
    <property type="taxonomic scope" value="Bacteria"/>
</dbReference>
<dbReference type="Gene3D" id="3.40.980.10">
    <property type="entry name" value="MoaB/Mog-like domain"/>
    <property type="match status" value="1"/>
</dbReference>
<evidence type="ECO:0000313" key="3">
    <source>
        <dbReference type="Proteomes" id="UP000003973"/>
    </source>
</evidence>